<reference evidence="2 3" key="1">
    <citation type="submission" date="2018-04" db="EMBL/GenBank/DDBJ databases">
        <title>The genome of golden apple snail Pomacea canaliculata provides insight into stress tolerance and invasive adaptation.</title>
        <authorList>
            <person name="Liu C."/>
            <person name="Liu B."/>
            <person name="Ren Y."/>
            <person name="Zhang Y."/>
            <person name="Wang H."/>
            <person name="Li S."/>
            <person name="Jiang F."/>
            <person name="Yin L."/>
            <person name="Zhang G."/>
            <person name="Qian W."/>
            <person name="Fan W."/>
        </authorList>
    </citation>
    <scope>NUCLEOTIDE SEQUENCE [LARGE SCALE GENOMIC DNA]</scope>
    <source>
        <strain evidence="2">SZHN2017</strain>
        <tissue evidence="2">Muscle</tissue>
    </source>
</reference>
<name>A0A2T7NQM2_POMCA</name>
<accession>A0A2T7NQM2</accession>
<evidence type="ECO:0000256" key="1">
    <source>
        <dbReference type="SAM" id="MobiDB-lite"/>
    </source>
</evidence>
<gene>
    <name evidence="2" type="ORF">C0Q70_16746</name>
</gene>
<sequence length="154" mass="16698">MTHRQTRSLQPNVASDVYDDVRRREPGHIRGHHLSTFIIPTPCPLQTKLEYSETSSKSGSAAARCHRARSSRAPQLAFFSFAPLPPPPSAAARDAREAKGRVSELRGGGYGSSLLTTRPHPSSSPTPRAPTHTPPPNNSSLPSFRLQAINLSVD</sequence>
<dbReference type="AlphaFoldDB" id="A0A2T7NQM2"/>
<feature type="compositionally biased region" description="Low complexity" evidence="1">
    <location>
        <begin position="112"/>
        <end position="121"/>
    </location>
</feature>
<organism evidence="2 3">
    <name type="scientific">Pomacea canaliculata</name>
    <name type="common">Golden apple snail</name>
    <dbReference type="NCBI Taxonomy" id="400727"/>
    <lineage>
        <taxon>Eukaryota</taxon>
        <taxon>Metazoa</taxon>
        <taxon>Spiralia</taxon>
        <taxon>Lophotrochozoa</taxon>
        <taxon>Mollusca</taxon>
        <taxon>Gastropoda</taxon>
        <taxon>Caenogastropoda</taxon>
        <taxon>Architaenioglossa</taxon>
        <taxon>Ampullarioidea</taxon>
        <taxon>Ampullariidae</taxon>
        <taxon>Pomacea</taxon>
    </lineage>
</organism>
<proteinExistence type="predicted"/>
<dbReference type="EMBL" id="PZQS01000010">
    <property type="protein sequence ID" value="PVD23474.1"/>
    <property type="molecule type" value="Genomic_DNA"/>
</dbReference>
<evidence type="ECO:0000313" key="2">
    <source>
        <dbReference type="EMBL" id="PVD23474.1"/>
    </source>
</evidence>
<dbReference type="Proteomes" id="UP000245119">
    <property type="component" value="Linkage Group LG10"/>
</dbReference>
<feature type="compositionally biased region" description="Pro residues" evidence="1">
    <location>
        <begin position="122"/>
        <end position="137"/>
    </location>
</feature>
<feature type="region of interest" description="Disordered" evidence="1">
    <location>
        <begin position="81"/>
        <end position="154"/>
    </location>
</feature>
<comment type="caution">
    <text evidence="2">The sequence shown here is derived from an EMBL/GenBank/DDBJ whole genome shotgun (WGS) entry which is preliminary data.</text>
</comment>
<evidence type="ECO:0000313" key="3">
    <source>
        <dbReference type="Proteomes" id="UP000245119"/>
    </source>
</evidence>
<keyword evidence="3" id="KW-1185">Reference proteome</keyword>
<feature type="region of interest" description="Disordered" evidence="1">
    <location>
        <begin position="50"/>
        <end position="69"/>
    </location>
</feature>
<protein>
    <submittedName>
        <fullName evidence="2">Uncharacterized protein</fullName>
    </submittedName>
</protein>
<feature type="compositionally biased region" description="Basic and acidic residues" evidence="1">
    <location>
        <begin position="93"/>
        <end position="104"/>
    </location>
</feature>